<organism evidence="3 4">
    <name type="scientific">Cucumis melo var. makuwa</name>
    <name type="common">Oriental melon</name>
    <dbReference type="NCBI Taxonomy" id="1194695"/>
    <lineage>
        <taxon>Eukaryota</taxon>
        <taxon>Viridiplantae</taxon>
        <taxon>Streptophyta</taxon>
        <taxon>Embryophyta</taxon>
        <taxon>Tracheophyta</taxon>
        <taxon>Spermatophyta</taxon>
        <taxon>Magnoliopsida</taxon>
        <taxon>eudicotyledons</taxon>
        <taxon>Gunneridae</taxon>
        <taxon>Pentapetalae</taxon>
        <taxon>rosids</taxon>
        <taxon>fabids</taxon>
        <taxon>Cucurbitales</taxon>
        <taxon>Cucurbitaceae</taxon>
        <taxon>Benincaseae</taxon>
        <taxon>Cucumis</taxon>
    </lineage>
</organism>
<dbReference type="Pfam" id="PF03108">
    <property type="entry name" value="DBD_Tnp_Mut"/>
    <property type="match status" value="1"/>
</dbReference>
<proteinExistence type="predicted"/>
<reference evidence="3 4" key="1">
    <citation type="submission" date="2019-08" db="EMBL/GenBank/DDBJ databases">
        <title>Draft genome sequences of two oriental melons (Cucumis melo L. var makuwa).</title>
        <authorList>
            <person name="Kwon S.-Y."/>
        </authorList>
    </citation>
    <scope>NUCLEOTIDE SEQUENCE [LARGE SCALE GENOMIC DNA]</scope>
    <source>
        <strain evidence="4">cv. Chang Bougi</strain>
        <tissue evidence="3">Leaf</tissue>
    </source>
</reference>
<evidence type="ECO:0000313" key="3">
    <source>
        <dbReference type="EMBL" id="TYJ98388.1"/>
    </source>
</evidence>
<sequence>MDFDGCEYEVQSNTFTDLDMNAVDYIQEHDPIIVPMVTNNTKLYTGMICENKEMLQHMVKCFAIKSHAPYEVVESTPIKWVIRCKKSNEGCKWRLRAIMKKSHGLFEITKLSDQSATPIEGHVILSSVFWAFGLYIEAFSRCRPLIQIDSTNLYGKYRGKSLIATSIDSNGHLLPLAFAIVEEESANSWGWFLRHLKQIVTHDEKILGLRAKLVAIESNILHCSARCDAVEIPGVEAMRRIVPLVKEGRQSYSVVLHGVLAMTFHYMFKESVDVKVSKAQVEKVWKETKRRVVLLTRHLTRHLVGGE</sequence>
<gene>
    <name evidence="3" type="ORF">E5676_scaffold232G001350</name>
</gene>
<dbReference type="Pfam" id="PF10551">
    <property type="entry name" value="MULE"/>
    <property type="match status" value="1"/>
</dbReference>
<dbReference type="EMBL" id="SSTD01018108">
    <property type="protein sequence ID" value="TYJ98388.1"/>
    <property type="molecule type" value="Genomic_DNA"/>
</dbReference>
<dbReference type="InterPro" id="IPR018289">
    <property type="entry name" value="MULE_transposase_dom"/>
</dbReference>
<accession>A0A5D3BJL0</accession>
<dbReference type="Proteomes" id="UP000321947">
    <property type="component" value="Unassembled WGS sequence"/>
</dbReference>
<dbReference type="PANTHER" id="PTHR31973">
    <property type="entry name" value="POLYPROTEIN, PUTATIVE-RELATED"/>
    <property type="match status" value="1"/>
</dbReference>
<evidence type="ECO:0000313" key="4">
    <source>
        <dbReference type="Proteomes" id="UP000321947"/>
    </source>
</evidence>
<dbReference type="InterPro" id="IPR004332">
    <property type="entry name" value="Transposase_MuDR"/>
</dbReference>
<comment type="caution">
    <text evidence="3">The sequence shown here is derived from an EMBL/GenBank/DDBJ whole genome shotgun (WGS) entry which is preliminary data.</text>
</comment>
<protein>
    <recommendedName>
        <fullName evidence="5">MULE transposase domain-containing protein</fullName>
    </recommendedName>
</protein>
<evidence type="ECO:0000259" key="2">
    <source>
        <dbReference type="Pfam" id="PF10551"/>
    </source>
</evidence>
<evidence type="ECO:0000259" key="1">
    <source>
        <dbReference type="Pfam" id="PF03108"/>
    </source>
</evidence>
<feature type="domain" description="MULE transposase" evidence="2">
    <location>
        <begin position="146"/>
        <end position="202"/>
    </location>
</feature>
<evidence type="ECO:0008006" key="5">
    <source>
        <dbReference type="Google" id="ProtNLM"/>
    </source>
</evidence>
<feature type="domain" description="Transposase MuDR plant" evidence="1">
    <location>
        <begin position="53"/>
        <end position="108"/>
    </location>
</feature>
<dbReference type="PANTHER" id="PTHR31973:SF195">
    <property type="entry name" value="MUDR FAMILY TRANSPOSASE"/>
    <property type="match status" value="1"/>
</dbReference>
<dbReference type="AlphaFoldDB" id="A0A5D3BJL0"/>
<name>A0A5D3BJL0_CUCMM</name>